<accession>G3K6J9</accession>
<evidence type="ECO:0000313" key="2">
    <source>
        <dbReference type="EMBL" id="AEO12710.1"/>
    </source>
</evidence>
<protein>
    <submittedName>
        <fullName evidence="2">Putative alpha/beta hydrolase</fullName>
    </submittedName>
</protein>
<dbReference type="InterPro" id="IPR029058">
    <property type="entry name" value="AB_hydrolase_fold"/>
</dbReference>
<dbReference type="RefSeq" id="WP_073788981.1">
    <property type="nucleotide sequence ID" value="NZ_LFBV01000003.1"/>
</dbReference>
<dbReference type="AlphaFoldDB" id="G3K6J9"/>
<gene>
    <name evidence="2" type="primary">claY</name>
</gene>
<reference evidence="2" key="2">
    <citation type="journal article" date="2013" name="Org. Lett.">
        <title>Biosynthetic O-Methylation Protects Cladoniamides from Self-destruction.</title>
        <authorList>
            <person name="Du Y.L."/>
            <person name="Ding T."/>
            <person name="Ryan K.S."/>
        </authorList>
    </citation>
    <scope>NUCLEOTIDE SEQUENCE</scope>
    <source>
        <strain evidence="2">Ex J. Davies et al.</strain>
    </source>
</reference>
<dbReference type="InterPro" id="IPR053145">
    <property type="entry name" value="AB_hydrolase_Est10"/>
</dbReference>
<dbReference type="InterPro" id="IPR022742">
    <property type="entry name" value="Hydrolase_4"/>
</dbReference>
<dbReference type="PANTHER" id="PTHR43265:SF1">
    <property type="entry name" value="ESTERASE ESTD"/>
    <property type="match status" value="1"/>
</dbReference>
<dbReference type="GO" id="GO:0052689">
    <property type="term" value="F:carboxylic ester hydrolase activity"/>
    <property type="evidence" value="ECO:0007669"/>
    <property type="project" value="TreeGrafter"/>
</dbReference>
<reference evidence="2" key="1">
    <citation type="journal article" date="2011" name="PLoS ONE">
        <title>Biosynthetic gene cluster for the cladoniamides, bis-indoles with a rearranged scaffold.</title>
        <authorList>
            <person name="Ryan K.S."/>
        </authorList>
    </citation>
    <scope>NUCLEOTIDE SEQUENCE</scope>
    <source>
        <strain evidence="2">Ex J. Davies et al.</strain>
    </source>
</reference>
<keyword evidence="2" id="KW-0378">Hydrolase</keyword>
<dbReference type="Gene3D" id="3.40.50.1820">
    <property type="entry name" value="alpha/beta hydrolase"/>
    <property type="match status" value="1"/>
</dbReference>
<dbReference type="EMBL" id="JN165773">
    <property type="protein sequence ID" value="AEO12710.1"/>
    <property type="molecule type" value="Genomic_DNA"/>
</dbReference>
<dbReference type="Pfam" id="PF12146">
    <property type="entry name" value="Hydrolase_4"/>
    <property type="match status" value="1"/>
</dbReference>
<dbReference type="SUPFAM" id="SSF53474">
    <property type="entry name" value="alpha/beta-Hydrolases"/>
    <property type="match status" value="1"/>
</dbReference>
<sequence length="278" mass="28228">MSDATLPANPPDTGAEVLVRTHDGLRLAGTLLVPPGHHDGSRDAALFLHGSGADREQGGLFTRVARGLADGGVATLRFDLPGHGHSEGRQAELSLSGLLNLIGSGLRELRERTGAARIAVLAAGLTGGVAAGYAARRGDEIGRLVLFDPLIDYQEHFTADSPRWRGGRLTEPAGRTLLADGALASACGLAAGRAMLNEVFWLQPRGVLGAVTAPTLIVHGTGAARVPVASSRSAAGALTAEHRLVELPPGGDALAGAVSAALAWLLPAATDAGDDAPG</sequence>
<feature type="domain" description="Serine aminopeptidase S33" evidence="1">
    <location>
        <begin position="46"/>
        <end position="157"/>
    </location>
</feature>
<name>G3K6J9_9ACTN</name>
<proteinExistence type="predicted"/>
<organism evidence="2">
    <name type="scientific">Streptomyces uncialis</name>
    <dbReference type="NCBI Taxonomy" id="1048205"/>
    <lineage>
        <taxon>Bacteria</taxon>
        <taxon>Bacillati</taxon>
        <taxon>Actinomycetota</taxon>
        <taxon>Actinomycetes</taxon>
        <taxon>Kitasatosporales</taxon>
        <taxon>Streptomycetaceae</taxon>
        <taxon>Streptomyces</taxon>
    </lineage>
</organism>
<dbReference type="PANTHER" id="PTHR43265">
    <property type="entry name" value="ESTERASE ESTD"/>
    <property type="match status" value="1"/>
</dbReference>
<evidence type="ECO:0000259" key="1">
    <source>
        <dbReference type="Pfam" id="PF12146"/>
    </source>
</evidence>